<dbReference type="OrthoDB" id="9775724at2"/>
<dbReference type="Gene3D" id="1.10.287.210">
    <property type="match status" value="1"/>
</dbReference>
<evidence type="ECO:0000313" key="10">
    <source>
        <dbReference type="EMBL" id="TFF82476.1"/>
    </source>
</evidence>
<dbReference type="RefSeq" id="WP_134695113.1">
    <property type="nucleotide sequence ID" value="NZ_QORJ01000009.1"/>
</dbReference>
<organism evidence="10 12">
    <name type="scientific">Aeromonas taiwanensis</name>
    <dbReference type="NCBI Taxonomy" id="633417"/>
    <lineage>
        <taxon>Bacteria</taxon>
        <taxon>Pseudomonadati</taxon>
        <taxon>Pseudomonadota</taxon>
        <taxon>Gammaproteobacteria</taxon>
        <taxon>Aeromonadales</taxon>
        <taxon>Aeromonadaceae</taxon>
        <taxon>Aeromonas</taxon>
    </lineage>
</organism>
<dbReference type="InterPro" id="IPR050445">
    <property type="entry name" value="Bact_polysacc_biosynth/exp"/>
</dbReference>
<feature type="transmembrane region" description="Helical" evidence="6">
    <location>
        <begin position="39"/>
        <end position="58"/>
    </location>
</feature>
<gene>
    <name evidence="9" type="ORF">DRM93_05795</name>
    <name evidence="10" type="ORF">DRM94_05795</name>
</gene>
<dbReference type="Pfam" id="PF13807">
    <property type="entry name" value="GNVR"/>
    <property type="match status" value="1"/>
</dbReference>
<evidence type="ECO:0000256" key="3">
    <source>
        <dbReference type="ARBA" id="ARBA00022692"/>
    </source>
</evidence>
<dbReference type="EMBL" id="QORK01000008">
    <property type="protein sequence ID" value="TFF82476.1"/>
    <property type="molecule type" value="Genomic_DNA"/>
</dbReference>
<name>A0A5F0KDF9_9GAMM</name>
<dbReference type="Proteomes" id="UP000297914">
    <property type="component" value="Unassembled WGS sequence"/>
</dbReference>
<dbReference type="Pfam" id="PF02706">
    <property type="entry name" value="Wzz"/>
    <property type="match status" value="1"/>
</dbReference>
<evidence type="ECO:0000256" key="4">
    <source>
        <dbReference type="ARBA" id="ARBA00022989"/>
    </source>
</evidence>
<dbReference type="Gene3D" id="3.30.1890.10">
    <property type="entry name" value="FepE-like"/>
    <property type="match status" value="1"/>
</dbReference>
<reference evidence="10 12" key="1">
    <citation type="submission" date="2018-06" db="EMBL/GenBank/DDBJ databases">
        <title>Occurrence of a novel blaKPC-2- and qnrS2- harbouring IncP6 plasmid from Aeromonas taiwanensis isolates recovered from the river sediments.</title>
        <authorList>
            <person name="Zheng B."/>
            <person name="Yu X."/>
            <person name="Xiao Y."/>
        </authorList>
    </citation>
    <scope>NUCLEOTIDE SEQUENCE [LARGE SCALE GENOMIC DNA]</scope>
    <source>
        <strain evidence="9 11">1713</strain>
        <strain evidence="10 12">198</strain>
    </source>
</reference>
<evidence type="ECO:0000313" key="11">
    <source>
        <dbReference type="Proteomes" id="UP000297720"/>
    </source>
</evidence>
<evidence type="ECO:0000256" key="6">
    <source>
        <dbReference type="SAM" id="Phobius"/>
    </source>
</evidence>
<protein>
    <submittedName>
        <fullName evidence="10">O-antigen chain length regulator</fullName>
    </submittedName>
</protein>
<feature type="transmembrane region" description="Helical" evidence="6">
    <location>
        <begin position="330"/>
        <end position="354"/>
    </location>
</feature>
<keyword evidence="4 6" id="KW-1133">Transmembrane helix</keyword>
<dbReference type="EMBL" id="QORL01000008">
    <property type="protein sequence ID" value="TFF78416.1"/>
    <property type="molecule type" value="Genomic_DNA"/>
</dbReference>
<evidence type="ECO:0000313" key="9">
    <source>
        <dbReference type="EMBL" id="TFF78416.1"/>
    </source>
</evidence>
<evidence type="ECO:0000256" key="5">
    <source>
        <dbReference type="ARBA" id="ARBA00023136"/>
    </source>
</evidence>
<comment type="caution">
    <text evidence="10">The sequence shown here is derived from an EMBL/GenBank/DDBJ whole genome shotgun (WGS) entry which is preliminary data.</text>
</comment>
<evidence type="ECO:0000256" key="2">
    <source>
        <dbReference type="ARBA" id="ARBA00022475"/>
    </source>
</evidence>
<dbReference type="GO" id="GO:0004713">
    <property type="term" value="F:protein tyrosine kinase activity"/>
    <property type="evidence" value="ECO:0007669"/>
    <property type="project" value="TreeGrafter"/>
</dbReference>
<dbReference type="InterPro" id="IPR032807">
    <property type="entry name" value="GNVR"/>
</dbReference>
<dbReference type="PANTHER" id="PTHR32309:SF13">
    <property type="entry name" value="FERRIC ENTEROBACTIN TRANSPORT PROTEIN FEPE"/>
    <property type="match status" value="1"/>
</dbReference>
<evidence type="ECO:0000256" key="1">
    <source>
        <dbReference type="ARBA" id="ARBA00004651"/>
    </source>
</evidence>
<evidence type="ECO:0000259" key="8">
    <source>
        <dbReference type="Pfam" id="PF13807"/>
    </source>
</evidence>
<evidence type="ECO:0000313" key="12">
    <source>
        <dbReference type="Proteomes" id="UP000297914"/>
    </source>
</evidence>
<evidence type="ECO:0000259" key="7">
    <source>
        <dbReference type="Pfam" id="PF02706"/>
    </source>
</evidence>
<feature type="domain" description="Polysaccharide chain length determinant N-terminal" evidence="7">
    <location>
        <begin position="23"/>
        <end position="90"/>
    </location>
</feature>
<keyword evidence="5 6" id="KW-0472">Membrane</keyword>
<feature type="domain" description="Tyrosine-protein kinase G-rich" evidence="8">
    <location>
        <begin position="323"/>
        <end position="353"/>
    </location>
</feature>
<dbReference type="AlphaFoldDB" id="A0A5F0KDF9"/>
<comment type="subcellular location">
    <subcellularLocation>
        <location evidence="1">Cell membrane</location>
        <topology evidence="1">Multi-pass membrane protein</topology>
    </subcellularLocation>
</comment>
<dbReference type="Proteomes" id="UP000297720">
    <property type="component" value="Unassembled WGS sequence"/>
</dbReference>
<dbReference type="InterPro" id="IPR003856">
    <property type="entry name" value="LPS_length_determ_N"/>
</dbReference>
<dbReference type="PANTHER" id="PTHR32309">
    <property type="entry name" value="TYROSINE-PROTEIN KINASE"/>
    <property type="match status" value="1"/>
</dbReference>
<dbReference type="GO" id="GO:0005886">
    <property type="term" value="C:plasma membrane"/>
    <property type="evidence" value="ECO:0007669"/>
    <property type="project" value="UniProtKB-SubCell"/>
</dbReference>
<sequence>MSNKKITPGHSAQLPQAWHATSDEIDLREWITVLWQQKALILLVSVLFSIAGVAYALLAPQVWVSQAEIKQPTLKEVDSLDLNINQLINAQIPAEAFVAFEKKVIYSDFINSFNSFNNKRLFLTEKGYLDTEAAQLGITEEKDKLQLLKKMADGISAKVLDTSNENVTLSFAAATSIEAKQRLEQYVAFIQQLESVTKGKELDIIWQSRLKTLQIQYESVKADTLKQLEDDIQRTSYSLRISQAAGIDSPVENLNVRDGFAIELGARALAEKLKVLKEIKNPDILNPTLSALRLQLSSLQAMKPEKLLFNSFSYLASPSDPLSRDKPKRLLVVVLATLLGGMLGVGIVLVRHAFRKPGPEQA</sequence>
<proteinExistence type="predicted"/>
<keyword evidence="3 6" id="KW-0812">Transmembrane</keyword>
<keyword evidence="2" id="KW-1003">Cell membrane</keyword>
<dbReference type="SUPFAM" id="SSF160355">
    <property type="entry name" value="Bacterial polysaccharide co-polymerase-like"/>
    <property type="match status" value="1"/>
</dbReference>
<accession>A0A5F0KDF9</accession>
<keyword evidence="11" id="KW-1185">Reference proteome</keyword>